<dbReference type="Gene3D" id="3.50.50.60">
    <property type="entry name" value="FAD/NAD(P)-binding domain"/>
    <property type="match status" value="1"/>
</dbReference>
<feature type="binding site" evidence="2">
    <location>
        <position position="353"/>
    </location>
    <ligand>
        <name>FAD</name>
        <dbReference type="ChEBI" id="CHEBI:57692"/>
    </ligand>
</feature>
<keyword evidence="2" id="KW-0274">FAD</keyword>
<sequence length="508" mass="56473">MTTAIPSATAVRRVVIVGGGTAGWMTAAALARLVAPSGVQITLVESEAIGTVGVGESTLPHIRAFNERLGIDEAAFMKATRATFKLGIQFENWGQIGGSYIHPFGDYGAPGGEAPFHHYWLRGRELGDVGPIDDYSLPVVAAREGRFAPPSDDPRSLLSTYRYAYQFDATLYARFLRGMAETEGVRRIEGRIQNVAQDGESGAITKVTLDDGRQIEGDLFVDCSGFRALLIEQTLKAGFTDWSHWLPCDRAVALPCESDQPTVPYTRATALEAGWQFRIPLQHRVGNGYVYSSAFIDDAAALDRLVGRLEGKPLKAPNVLKFTAGQRTRNWAANCVSVGLSSGFIEPLESTSIYLIQIAITKLIELWPTAVIDPATEAEFNRQMDLEYIRIRDFIILHYCATARNDTPFWDYVRTMPLPDTLSEKIELFRARGVVQDYREGLFLHPSWVAVYLGQDILPRRHHPLVDAVSATQLMSSLERLRRMVREASYKLPSQDDYIARYCAHLPL</sequence>
<dbReference type="GO" id="GO:0000166">
    <property type="term" value="F:nucleotide binding"/>
    <property type="evidence" value="ECO:0007669"/>
    <property type="project" value="UniProtKB-KW"/>
</dbReference>
<accession>A0AB37E4N3</accession>
<evidence type="ECO:0000313" key="3">
    <source>
        <dbReference type="EMBL" id="QIH72346.1"/>
    </source>
</evidence>
<dbReference type="PIRSF" id="PIRSF011396">
    <property type="entry name" value="Trp_halogenase"/>
    <property type="match status" value="1"/>
</dbReference>
<reference evidence="3 4" key="1">
    <citation type="submission" date="2020-01" db="EMBL/GenBank/DDBJ databases">
        <authorList>
            <person name="Wang S."/>
        </authorList>
    </citation>
    <scope>NUCLEOTIDE SEQUENCE [LARGE SCALE GENOMIC DNA]</scope>
    <source>
        <strain evidence="3 4">D151-2-6</strain>
    </source>
</reference>
<dbReference type="Pfam" id="PF04820">
    <property type="entry name" value="Trp_halogenase"/>
    <property type="match status" value="1"/>
</dbReference>
<dbReference type="InterPro" id="IPR036188">
    <property type="entry name" value="FAD/NAD-bd_sf"/>
</dbReference>
<dbReference type="InterPro" id="IPR050816">
    <property type="entry name" value="Flavin-dep_Halogenase_NPB"/>
</dbReference>
<evidence type="ECO:0000256" key="1">
    <source>
        <dbReference type="PIRSR" id="PIRSR011396-1"/>
    </source>
</evidence>
<proteinExistence type="predicted"/>
<gene>
    <name evidence="3" type="ORF">GYM46_04900</name>
</gene>
<name>A0AB37E4N3_9CAUL</name>
<dbReference type="SUPFAM" id="SSF51905">
    <property type="entry name" value="FAD/NAD(P)-binding domain"/>
    <property type="match status" value="1"/>
</dbReference>
<dbReference type="KEGG" id="bmed:GYM46_04900"/>
<dbReference type="PANTHER" id="PTHR43747:SF4">
    <property type="entry name" value="FLAVIN-DEPENDENT TRYPTOPHAN HALOGENASE"/>
    <property type="match status" value="1"/>
</dbReference>
<keyword evidence="2" id="KW-0285">Flavoprotein</keyword>
<evidence type="ECO:0000256" key="2">
    <source>
        <dbReference type="PIRSR" id="PIRSR011396-2"/>
    </source>
</evidence>
<dbReference type="InterPro" id="IPR033856">
    <property type="entry name" value="Trp_halogen"/>
</dbReference>
<feature type="binding site" evidence="2">
    <location>
        <position position="340"/>
    </location>
    <ligand>
        <name>FAD</name>
        <dbReference type="ChEBI" id="CHEBI:57692"/>
    </ligand>
</feature>
<protein>
    <submittedName>
        <fullName evidence="3">Tryptophan 7-halogenase</fullName>
    </submittedName>
</protein>
<feature type="binding site" evidence="2">
    <location>
        <begin position="19"/>
        <end position="22"/>
    </location>
    <ligand>
        <name>FAD</name>
        <dbReference type="ChEBI" id="CHEBI:57692"/>
    </ligand>
</feature>
<dbReference type="RefSeq" id="WP_083793324.1">
    <property type="nucleotide sequence ID" value="NZ_CP048751.1"/>
</dbReference>
<dbReference type="InterPro" id="IPR006905">
    <property type="entry name" value="Flavin_halogenase"/>
</dbReference>
<dbReference type="EMBL" id="CP048751">
    <property type="protein sequence ID" value="QIH72346.1"/>
    <property type="molecule type" value="Genomic_DNA"/>
</dbReference>
<evidence type="ECO:0000313" key="4">
    <source>
        <dbReference type="Proteomes" id="UP000501325"/>
    </source>
</evidence>
<organism evidence="3 4">
    <name type="scientific">Brevundimonas mediterranea</name>
    <dbReference type="NCBI Taxonomy" id="74329"/>
    <lineage>
        <taxon>Bacteria</taxon>
        <taxon>Pseudomonadati</taxon>
        <taxon>Pseudomonadota</taxon>
        <taxon>Alphaproteobacteria</taxon>
        <taxon>Caulobacterales</taxon>
        <taxon>Caulobacteraceae</taxon>
        <taxon>Brevundimonas</taxon>
    </lineage>
</organism>
<feature type="active site" evidence="1">
    <location>
        <position position="85"/>
    </location>
</feature>
<dbReference type="Proteomes" id="UP000501325">
    <property type="component" value="Chromosome"/>
</dbReference>
<dbReference type="GO" id="GO:0004497">
    <property type="term" value="F:monooxygenase activity"/>
    <property type="evidence" value="ECO:0007669"/>
    <property type="project" value="InterPro"/>
</dbReference>
<dbReference type="AlphaFoldDB" id="A0AB37E4N3"/>
<dbReference type="PANTHER" id="PTHR43747">
    <property type="entry name" value="FAD-BINDING PROTEIN"/>
    <property type="match status" value="1"/>
</dbReference>
<keyword evidence="2" id="KW-0547">Nucleotide-binding</keyword>
<feature type="binding site" evidence="2">
    <location>
        <position position="85"/>
    </location>
    <ligand>
        <name>7-chloro-L-tryptophan</name>
        <dbReference type="ChEBI" id="CHEBI:58713"/>
    </ligand>
</feature>
<feature type="binding site" evidence="2">
    <location>
        <position position="349"/>
    </location>
    <ligand>
        <name>L-tryptophan</name>
        <dbReference type="ChEBI" id="CHEBI:57912"/>
    </ligand>
</feature>